<comment type="caution">
    <text evidence="1">The sequence shown here is derived from an EMBL/GenBank/DDBJ whole genome shotgun (WGS) entry which is preliminary data.</text>
</comment>
<protein>
    <submittedName>
        <fullName evidence="1">Uncharacterized protein</fullName>
    </submittedName>
</protein>
<gene>
    <name evidence="1" type="ORF">DPMN_182730</name>
</gene>
<reference evidence="1" key="1">
    <citation type="journal article" date="2019" name="bioRxiv">
        <title>The Genome of the Zebra Mussel, Dreissena polymorpha: A Resource for Invasive Species Research.</title>
        <authorList>
            <person name="McCartney M.A."/>
            <person name="Auch B."/>
            <person name="Kono T."/>
            <person name="Mallez S."/>
            <person name="Zhang Y."/>
            <person name="Obille A."/>
            <person name="Becker A."/>
            <person name="Abrahante J.E."/>
            <person name="Garbe J."/>
            <person name="Badalamenti J.P."/>
            <person name="Herman A."/>
            <person name="Mangelson H."/>
            <person name="Liachko I."/>
            <person name="Sullivan S."/>
            <person name="Sone E.D."/>
            <person name="Koren S."/>
            <person name="Silverstein K.A.T."/>
            <person name="Beckman K.B."/>
            <person name="Gohl D.M."/>
        </authorList>
    </citation>
    <scope>NUCLEOTIDE SEQUENCE</scope>
    <source>
        <strain evidence="1">Duluth1</strain>
        <tissue evidence="1">Whole animal</tissue>
    </source>
</reference>
<name>A0A9D4DES0_DREPO</name>
<sequence length="66" mass="7757">MKLVKNNWRSCLGESSLSDLMLIYSESESVGKYDPIDAVNWWNFAGRRSRRPYYNDKKGILLSLFH</sequence>
<evidence type="ECO:0000313" key="2">
    <source>
        <dbReference type="Proteomes" id="UP000828390"/>
    </source>
</evidence>
<dbReference type="EMBL" id="JAIWYP010000010">
    <property type="protein sequence ID" value="KAH3748292.1"/>
    <property type="molecule type" value="Genomic_DNA"/>
</dbReference>
<dbReference type="Proteomes" id="UP000828390">
    <property type="component" value="Unassembled WGS sequence"/>
</dbReference>
<dbReference type="AlphaFoldDB" id="A0A9D4DES0"/>
<keyword evidence="2" id="KW-1185">Reference proteome</keyword>
<reference evidence="1" key="2">
    <citation type="submission" date="2020-11" db="EMBL/GenBank/DDBJ databases">
        <authorList>
            <person name="McCartney M.A."/>
            <person name="Auch B."/>
            <person name="Kono T."/>
            <person name="Mallez S."/>
            <person name="Becker A."/>
            <person name="Gohl D.M."/>
            <person name="Silverstein K.A.T."/>
            <person name="Koren S."/>
            <person name="Bechman K.B."/>
            <person name="Herman A."/>
            <person name="Abrahante J.E."/>
            <person name="Garbe J."/>
        </authorList>
    </citation>
    <scope>NUCLEOTIDE SEQUENCE</scope>
    <source>
        <strain evidence="1">Duluth1</strain>
        <tissue evidence="1">Whole animal</tissue>
    </source>
</reference>
<accession>A0A9D4DES0</accession>
<evidence type="ECO:0000313" key="1">
    <source>
        <dbReference type="EMBL" id="KAH3748292.1"/>
    </source>
</evidence>
<organism evidence="1 2">
    <name type="scientific">Dreissena polymorpha</name>
    <name type="common">Zebra mussel</name>
    <name type="synonym">Mytilus polymorpha</name>
    <dbReference type="NCBI Taxonomy" id="45954"/>
    <lineage>
        <taxon>Eukaryota</taxon>
        <taxon>Metazoa</taxon>
        <taxon>Spiralia</taxon>
        <taxon>Lophotrochozoa</taxon>
        <taxon>Mollusca</taxon>
        <taxon>Bivalvia</taxon>
        <taxon>Autobranchia</taxon>
        <taxon>Heteroconchia</taxon>
        <taxon>Euheterodonta</taxon>
        <taxon>Imparidentia</taxon>
        <taxon>Neoheterodontei</taxon>
        <taxon>Myida</taxon>
        <taxon>Dreissenoidea</taxon>
        <taxon>Dreissenidae</taxon>
        <taxon>Dreissena</taxon>
    </lineage>
</organism>
<proteinExistence type="predicted"/>